<dbReference type="SMART" id="SM01204">
    <property type="entry name" value="FIST_C"/>
    <property type="match status" value="1"/>
</dbReference>
<name>A0ABR6RC71_9BURK</name>
<keyword evidence="4" id="KW-1185">Reference proteome</keyword>
<evidence type="ECO:0000313" key="4">
    <source>
        <dbReference type="Proteomes" id="UP000562492"/>
    </source>
</evidence>
<proteinExistence type="predicted"/>
<evidence type="ECO:0000259" key="1">
    <source>
        <dbReference type="SMART" id="SM00897"/>
    </source>
</evidence>
<evidence type="ECO:0000259" key="2">
    <source>
        <dbReference type="SMART" id="SM01204"/>
    </source>
</evidence>
<dbReference type="SMART" id="SM00897">
    <property type="entry name" value="FIST"/>
    <property type="match status" value="1"/>
</dbReference>
<dbReference type="EMBL" id="JACHKZ010000003">
    <property type="protein sequence ID" value="MBB6576733.1"/>
    <property type="molecule type" value="Genomic_DNA"/>
</dbReference>
<sequence>MKRFPYGHATHPDWRMAVSLVVAQIRGRMAQSGYARNPSLGVAYFSDAFASYAEALLEALQDEFPEVSDWSGAVGAGVMATHAEYLTEPALAVMLLDLPRHAYRVFSGIAPLRAEALPQGASAALSSTWQQALVHADANLPDLPDLLQELAARTGAGQLLGGLCSASLAPVQLAWSKALEPRHSGVFHGGISGLAFSADAAALQSVTQGCQPIGERMRITALQDNVLLSLDGRPALEVLEEIMLVRMDTHPELATRKMRHMQVALESTDRPPSVYDGQLAPQARVCSLLGVDMRRGGIVLPESALEQKYLRFCQRNWTAARADLLRMCAELRESLAPAHGQPLMAGGLQLAAGSEGMPDAGQERAIAGAIYISCTGRGGGYFGSENGELELLHHVLGDIPLIGFFSQGEIAGQQLHRYSGALLVFTQEVA</sequence>
<evidence type="ECO:0000313" key="3">
    <source>
        <dbReference type="EMBL" id="MBB6576733.1"/>
    </source>
</evidence>
<feature type="domain" description="FIST" evidence="1">
    <location>
        <begin position="38"/>
        <end position="234"/>
    </location>
</feature>
<dbReference type="Pfam" id="PF08495">
    <property type="entry name" value="FIST"/>
    <property type="match status" value="1"/>
</dbReference>
<comment type="caution">
    <text evidence="3">The sequence shown here is derived from an EMBL/GenBank/DDBJ whole genome shotgun (WGS) entry which is preliminary data.</text>
</comment>
<protein>
    <submittedName>
        <fullName evidence="3">Small ligand-binding sensory domain FIST</fullName>
    </submittedName>
</protein>
<accession>A0ABR6RC71</accession>
<dbReference type="RefSeq" id="WP_184705483.1">
    <property type="nucleotide sequence ID" value="NZ_JACHKZ010000003.1"/>
</dbReference>
<gene>
    <name evidence="3" type="ORF">HNP33_000781</name>
</gene>
<dbReference type="PANTHER" id="PTHR14939">
    <property type="entry name" value="F-BOX ONLY PROTEIN 22"/>
    <property type="match status" value="1"/>
</dbReference>
<dbReference type="PANTHER" id="PTHR14939:SF5">
    <property type="entry name" value="F-BOX ONLY PROTEIN 22"/>
    <property type="match status" value="1"/>
</dbReference>
<reference evidence="3 4" key="1">
    <citation type="submission" date="2020-08" db="EMBL/GenBank/DDBJ databases">
        <title>Functional genomics of gut bacteria from endangered species of beetles.</title>
        <authorList>
            <person name="Carlos-Shanley C."/>
        </authorList>
    </citation>
    <scope>NUCLEOTIDE SEQUENCE [LARGE SCALE GENOMIC DNA]</scope>
    <source>
        <strain evidence="3 4">S00124</strain>
    </source>
</reference>
<organism evidence="3 4">
    <name type="scientific">Comamonas odontotermitis</name>
    <dbReference type="NCBI Taxonomy" id="379895"/>
    <lineage>
        <taxon>Bacteria</taxon>
        <taxon>Pseudomonadati</taxon>
        <taxon>Pseudomonadota</taxon>
        <taxon>Betaproteobacteria</taxon>
        <taxon>Burkholderiales</taxon>
        <taxon>Comamonadaceae</taxon>
        <taxon>Comamonas</taxon>
    </lineage>
</organism>
<dbReference type="Proteomes" id="UP000562492">
    <property type="component" value="Unassembled WGS sequence"/>
</dbReference>
<dbReference type="Pfam" id="PF10442">
    <property type="entry name" value="FIST_C"/>
    <property type="match status" value="1"/>
</dbReference>
<dbReference type="InterPro" id="IPR013702">
    <property type="entry name" value="FIST_domain_N"/>
</dbReference>
<dbReference type="InterPro" id="IPR019494">
    <property type="entry name" value="FIST_C"/>
</dbReference>
<feature type="domain" description="FIST C-domain" evidence="2">
    <location>
        <begin position="235"/>
        <end position="413"/>
    </location>
</feature>